<evidence type="ECO:0000259" key="9">
    <source>
        <dbReference type="PROSITE" id="PS50850"/>
    </source>
</evidence>
<evidence type="ECO:0000256" key="2">
    <source>
        <dbReference type="ARBA" id="ARBA00022448"/>
    </source>
</evidence>
<protein>
    <submittedName>
        <fullName evidence="10">MFS transporter</fullName>
    </submittedName>
</protein>
<feature type="transmembrane region" description="Helical" evidence="8">
    <location>
        <begin position="158"/>
        <end position="178"/>
    </location>
</feature>
<dbReference type="PROSITE" id="PS50850">
    <property type="entry name" value="MFS"/>
    <property type="match status" value="1"/>
</dbReference>
<dbReference type="Gene3D" id="1.20.1250.20">
    <property type="entry name" value="MFS general substrate transporter like domains"/>
    <property type="match status" value="2"/>
</dbReference>
<dbReference type="PANTHER" id="PTHR23522">
    <property type="entry name" value="BLL5896 PROTEIN"/>
    <property type="match status" value="1"/>
</dbReference>
<dbReference type="RefSeq" id="WP_105074235.1">
    <property type="nucleotide sequence ID" value="NZ_PPGH01000037.1"/>
</dbReference>
<name>A0A2S7XNM9_9GAMM</name>
<comment type="subcellular location">
    <subcellularLocation>
        <location evidence="1">Cell inner membrane</location>
        <topology evidence="1">Multi-pass membrane protein</topology>
    </subcellularLocation>
</comment>
<feature type="transmembrane region" description="Helical" evidence="8">
    <location>
        <begin position="127"/>
        <end position="146"/>
    </location>
</feature>
<dbReference type="AlphaFoldDB" id="A0A2S7XNM9"/>
<keyword evidence="11" id="KW-1185">Reference proteome</keyword>
<dbReference type="GO" id="GO:0015528">
    <property type="term" value="F:lactose:proton symporter activity"/>
    <property type="evidence" value="ECO:0007669"/>
    <property type="project" value="TreeGrafter"/>
</dbReference>
<dbReference type="Pfam" id="PF12832">
    <property type="entry name" value="MFS_1_like"/>
    <property type="match status" value="1"/>
</dbReference>
<feature type="transmembrane region" description="Helical" evidence="8">
    <location>
        <begin position="37"/>
        <end position="57"/>
    </location>
</feature>
<feature type="transmembrane region" description="Helical" evidence="8">
    <location>
        <begin position="352"/>
        <end position="370"/>
    </location>
</feature>
<dbReference type="GO" id="GO:0005886">
    <property type="term" value="C:plasma membrane"/>
    <property type="evidence" value="ECO:0007669"/>
    <property type="project" value="UniProtKB-SubCell"/>
</dbReference>
<dbReference type="NCBIfam" id="NF037955">
    <property type="entry name" value="mfs"/>
    <property type="match status" value="1"/>
</dbReference>
<organism evidence="10 11">
    <name type="scientific">Chromatium okenii</name>
    <dbReference type="NCBI Taxonomy" id="61644"/>
    <lineage>
        <taxon>Bacteria</taxon>
        <taxon>Pseudomonadati</taxon>
        <taxon>Pseudomonadota</taxon>
        <taxon>Gammaproteobacteria</taxon>
        <taxon>Chromatiales</taxon>
        <taxon>Chromatiaceae</taxon>
        <taxon>Chromatium</taxon>
    </lineage>
</organism>
<evidence type="ECO:0000256" key="3">
    <source>
        <dbReference type="ARBA" id="ARBA00022475"/>
    </source>
</evidence>
<proteinExistence type="predicted"/>
<dbReference type="Proteomes" id="UP000239936">
    <property type="component" value="Unassembled WGS sequence"/>
</dbReference>
<keyword evidence="6 8" id="KW-1133">Transmembrane helix</keyword>
<evidence type="ECO:0000256" key="4">
    <source>
        <dbReference type="ARBA" id="ARBA00022519"/>
    </source>
</evidence>
<comment type="caution">
    <text evidence="10">The sequence shown here is derived from an EMBL/GenBank/DDBJ whole genome shotgun (WGS) entry which is preliminary data.</text>
</comment>
<feature type="transmembrane region" description="Helical" evidence="8">
    <location>
        <begin position="324"/>
        <end position="346"/>
    </location>
</feature>
<evidence type="ECO:0000256" key="1">
    <source>
        <dbReference type="ARBA" id="ARBA00004429"/>
    </source>
</evidence>
<evidence type="ECO:0000313" key="10">
    <source>
        <dbReference type="EMBL" id="PQJ95183.1"/>
    </source>
</evidence>
<evidence type="ECO:0000313" key="11">
    <source>
        <dbReference type="Proteomes" id="UP000239936"/>
    </source>
</evidence>
<gene>
    <name evidence="10" type="ORF">CXB77_12935</name>
</gene>
<keyword evidence="2" id="KW-0813">Transport</keyword>
<dbReference type="InterPro" id="IPR036259">
    <property type="entry name" value="MFS_trans_sf"/>
</dbReference>
<reference evidence="10 11" key="1">
    <citation type="submission" date="2018-01" db="EMBL/GenBank/DDBJ databases">
        <title>The complete genome sequence of Chromatium okenii LaCa, a purple sulfur bacterium with a turbulent life.</title>
        <authorList>
            <person name="Luedin S.M."/>
            <person name="Liechti N."/>
            <person name="Storelli N."/>
            <person name="Danza F."/>
            <person name="Wittwer M."/>
            <person name="Pothier J.F."/>
            <person name="Tonolla M.A."/>
        </authorList>
    </citation>
    <scope>NUCLEOTIDE SEQUENCE [LARGE SCALE GENOMIC DNA]</scope>
    <source>
        <strain evidence="10 11">LaCa</strain>
    </source>
</reference>
<sequence length="378" mass="41444">MPYWRLSAYYLCYFASLGALVPYWALYLQAEGFDALAIGQLLALLSITKIIAPIVWGHLVDRSGQRMPLVRLGALLAALTFLTVFIAHSFWSMAAAMLLFSFFWNSSLPQVEAVTFNHLQAKSSRYALVRLWGSVGFIVIVTLLGWRLTHDAVTTLPIWLLVLFISVWLSSLLIPDSAPVHSEHATLSLRHILQQRTMIAFFAACFLMQLSHGIYYAFYSLHLKAAGYSSVAVGNLWAIGVFAEVLIFLVTPRLLDHFGARRVLLWSLAFAVVRWLLIGNFVALLPVQIIAQLLHAVTFGTFHAAAIHFVHHAFSGRTQGRGQALYNSLSFGAGGAAGSLLGGFLWADTGALMSFGVGAAATAIGFVIVWRGMKLDAA</sequence>
<dbReference type="GO" id="GO:0030395">
    <property type="term" value="F:lactose binding"/>
    <property type="evidence" value="ECO:0007669"/>
    <property type="project" value="TreeGrafter"/>
</dbReference>
<evidence type="ECO:0000256" key="5">
    <source>
        <dbReference type="ARBA" id="ARBA00022692"/>
    </source>
</evidence>
<feature type="transmembrane region" description="Helical" evidence="8">
    <location>
        <begin position="263"/>
        <end position="283"/>
    </location>
</feature>
<evidence type="ECO:0000256" key="7">
    <source>
        <dbReference type="ARBA" id="ARBA00023136"/>
    </source>
</evidence>
<feature type="transmembrane region" description="Helical" evidence="8">
    <location>
        <begin position="199"/>
        <end position="219"/>
    </location>
</feature>
<dbReference type="EMBL" id="PPGH01000037">
    <property type="protein sequence ID" value="PQJ95183.1"/>
    <property type="molecule type" value="Genomic_DNA"/>
</dbReference>
<feature type="transmembrane region" description="Helical" evidence="8">
    <location>
        <begin position="69"/>
        <end position="87"/>
    </location>
</feature>
<keyword evidence="3" id="KW-1003">Cell membrane</keyword>
<feature type="transmembrane region" description="Helical" evidence="8">
    <location>
        <begin position="225"/>
        <end position="251"/>
    </location>
</feature>
<dbReference type="InterPro" id="IPR024989">
    <property type="entry name" value="MFS_assoc_dom"/>
</dbReference>
<keyword evidence="7 8" id="KW-0472">Membrane</keyword>
<dbReference type="OrthoDB" id="9150135at2"/>
<feature type="transmembrane region" description="Helical" evidence="8">
    <location>
        <begin position="289"/>
        <end position="312"/>
    </location>
</feature>
<dbReference type="PANTHER" id="PTHR23522:SF10">
    <property type="entry name" value="3-PHENYLPROPIONIC ACID TRANSPORTER-RELATED"/>
    <property type="match status" value="1"/>
</dbReference>
<dbReference type="SUPFAM" id="SSF103473">
    <property type="entry name" value="MFS general substrate transporter"/>
    <property type="match status" value="1"/>
</dbReference>
<feature type="domain" description="Major facilitator superfamily (MFS) profile" evidence="9">
    <location>
        <begin position="197"/>
        <end position="378"/>
    </location>
</feature>
<keyword evidence="5 8" id="KW-0812">Transmembrane</keyword>
<evidence type="ECO:0000256" key="6">
    <source>
        <dbReference type="ARBA" id="ARBA00022989"/>
    </source>
</evidence>
<dbReference type="InterPro" id="IPR020846">
    <property type="entry name" value="MFS_dom"/>
</dbReference>
<accession>A0A2S7XNM9</accession>
<dbReference type="PIRSF" id="PIRSF004925">
    <property type="entry name" value="HcaT"/>
    <property type="match status" value="1"/>
</dbReference>
<keyword evidence="4" id="KW-0997">Cell inner membrane</keyword>
<evidence type="ECO:0000256" key="8">
    <source>
        <dbReference type="SAM" id="Phobius"/>
    </source>
</evidence>
<dbReference type="InterPro" id="IPR026032">
    <property type="entry name" value="HcaT-like"/>
</dbReference>
<feature type="transmembrane region" description="Helical" evidence="8">
    <location>
        <begin position="7"/>
        <end position="25"/>
    </location>
</feature>